<dbReference type="InterPro" id="IPR002656">
    <property type="entry name" value="Acyl_transf_3_dom"/>
</dbReference>
<dbReference type="PANTHER" id="PTHR23028">
    <property type="entry name" value="ACETYLTRANSFERASE"/>
    <property type="match status" value="1"/>
</dbReference>
<evidence type="ECO:0000256" key="8">
    <source>
        <dbReference type="SAM" id="Phobius"/>
    </source>
</evidence>
<evidence type="ECO:0000256" key="2">
    <source>
        <dbReference type="ARBA" id="ARBA00022475"/>
    </source>
</evidence>
<sequence>MSNTRTNPYPRITGDQGGRIPGLDGLRALAIAAVLIYHLHPAALTGGFIGVDIFFVLSGFLISTLLLRHYQQFSNLNLANFWVRRARRLIPAVLTLVLVCTPIAALTNRDLLVGIRRQLAGALTFTTNWVEIFAGSSYFDRTSPIIYANLWSLGVEEQFYVLWPLILIALIWAGKTWQARAGLTGLMALLSATAMALLFVPGNDATRVYYGLDTHAFGLMIGAILAMAYTSRIHNPFPKLNPRVFGPTFIIIGLGVLMTLSVMLAEEGTATYRGGLLAASLAAALLIAGLLLMPKFSETIVDNPASVWIGQRSYGIYLWHWPVLLIAEQAWVVPDGTWKYWALRVLVVILCVVGADASFRWVETPMRRDGITYTLRALRAAPPKIWRPITLGVTTLTAFTLFAAATAPKLSAVGAQIEGEEQSKLTVVTDATAAAAQMEAAREAAAAKAKAEAEAKAKAQAELESQGIAKAYEAKGLADPTIPTGEEITALGDSLIVTSKDGLKEVFPGIAIHAKSNSQWKHAMGFLKQAQDAGELRRAVVVDFGTNAGLPDPAPLEELIKALGPKRQIVLVNIGSRSTFVPRTNEILNEVAAKYPNVIVADWATVAKENPKLLQSDRTHPNVKGATVMGETIKSAFEALSKKLQKAYDSQ</sequence>
<evidence type="ECO:0000256" key="5">
    <source>
        <dbReference type="ARBA" id="ARBA00022989"/>
    </source>
</evidence>
<dbReference type="GO" id="GO:0005886">
    <property type="term" value="C:plasma membrane"/>
    <property type="evidence" value="ECO:0007669"/>
    <property type="project" value="UniProtKB-SubCell"/>
</dbReference>
<feature type="transmembrane region" description="Helical" evidence="8">
    <location>
        <begin position="46"/>
        <end position="67"/>
    </location>
</feature>
<dbReference type="GO" id="GO:0009103">
    <property type="term" value="P:lipopolysaccharide biosynthetic process"/>
    <property type="evidence" value="ECO:0007669"/>
    <property type="project" value="TreeGrafter"/>
</dbReference>
<evidence type="ECO:0000313" key="11">
    <source>
        <dbReference type="Proteomes" id="UP000186785"/>
    </source>
</evidence>
<evidence type="ECO:0000256" key="3">
    <source>
        <dbReference type="ARBA" id="ARBA00022679"/>
    </source>
</evidence>
<comment type="subcellular location">
    <subcellularLocation>
        <location evidence="1">Cell membrane</location>
        <topology evidence="1">Multi-pass membrane protein</topology>
    </subcellularLocation>
</comment>
<feature type="transmembrane region" description="Helical" evidence="8">
    <location>
        <begin position="271"/>
        <end position="293"/>
    </location>
</feature>
<evidence type="ECO:0000256" key="6">
    <source>
        <dbReference type="ARBA" id="ARBA00023136"/>
    </source>
</evidence>
<keyword evidence="2" id="KW-1003">Cell membrane</keyword>
<reference evidence="10 11" key="1">
    <citation type="submission" date="2016-11" db="EMBL/GenBank/DDBJ databases">
        <title>Actinomyces gypaetusis sp. nov. isolated from the vulture Gypaetus barbatus in Qinghai Tibet Plateau China.</title>
        <authorList>
            <person name="Meng X."/>
        </authorList>
    </citation>
    <scope>NUCLEOTIDE SEQUENCE [LARGE SCALE GENOMIC DNA]</scope>
    <source>
        <strain evidence="10 11">VUL4_2</strain>
    </source>
</reference>
<evidence type="ECO:0000259" key="9">
    <source>
        <dbReference type="Pfam" id="PF01757"/>
    </source>
</evidence>
<dbReference type="Pfam" id="PF01757">
    <property type="entry name" value="Acyl_transf_3"/>
    <property type="match status" value="1"/>
</dbReference>
<dbReference type="RefSeq" id="WP_073709738.1">
    <property type="nucleotide sequence ID" value="NZ_MQSV01000006.1"/>
</dbReference>
<feature type="transmembrane region" description="Helical" evidence="8">
    <location>
        <begin position="181"/>
        <end position="202"/>
    </location>
</feature>
<gene>
    <name evidence="10" type="ORF">BSR29_07765</name>
</gene>
<feature type="transmembrane region" description="Helical" evidence="8">
    <location>
        <begin position="338"/>
        <end position="359"/>
    </location>
</feature>
<dbReference type="GO" id="GO:0016747">
    <property type="term" value="F:acyltransferase activity, transferring groups other than amino-acyl groups"/>
    <property type="evidence" value="ECO:0007669"/>
    <property type="project" value="InterPro"/>
</dbReference>
<dbReference type="SUPFAM" id="SSF52266">
    <property type="entry name" value="SGNH hydrolase"/>
    <property type="match status" value="1"/>
</dbReference>
<dbReference type="Gene3D" id="3.40.50.1110">
    <property type="entry name" value="SGNH hydrolase"/>
    <property type="match status" value="1"/>
</dbReference>
<dbReference type="EMBL" id="MQSV01000006">
    <property type="protein sequence ID" value="OKL46142.1"/>
    <property type="molecule type" value="Genomic_DNA"/>
</dbReference>
<comment type="caution">
    <text evidence="10">The sequence shown here is derived from an EMBL/GenBank/DDBJ whole genome shotgun (WGS) entry which is preliminary data.</text>
</comment>
<evidence type="ECO:0000256" key="7">
    <source>
        <dbReference type="ARBA" id="ARBA00023315"/>
    </source>
</evidence>
<dbReference type="InterPro" id="IPR050879">
    <property type="entry name" value="Acyltransferase_3"/>
</dbReference>
<proteinExistence type="predicted"/>
<keyword evidence="3" id="KW-0808">Transferase</keyword>
<dbReference type="InterPro" id="IPR036514">
    <property type="entry name" value="SGNH_hydro_sf"/>
</dbReference>
<keyword evidence="5 8" id="KW-1133">Transmembrane helix</keyword>
<feature type="transmembrane region" description="Helical" evidence="8">
    <location>
        <begin position="385"/>
        <end position="405"/>
    </location>
</feature>
<accession>A0A1Q5PJM3</accession>
<dbReference type="STRING" id="1921764.BSR28_07060"/>
<keyword evidence="4 8" id="KW-0812">Transmembrane</keyword>
<protein>
    <recommendedName>
        <fullName evidence="9">Acyltransferase 3 domain-containing protein</fullName>
    </recommendedName>
</protein>
<dbReference type="PANTHER" id="PTHR23028:SF53">
    <property type="entry name" value="ACYL_TRANSF_3 DOMAIN-CONTAINING PROTEIN"/>
    <property type="match status" value="1"/>
</dbReference>
<dbReference type="Proteomes" id="UP000186785">
    <property type="component" value="Unassembled WGS sequence"/>
</dbReference>
<keyword evidence="6 8" id="KW-0472">Membrane</keyword>
<feature type="transmembrane region" description="Helical" evidence="8">
    <location>
        <begin position="88"/>
        <end position="107"/>
    </location>
</feature>
<organism evidence="10 11">
    <name type="scientific">Boudabousia liubingyangii</name>
    <dbReference type="NCBI Taxonomy" id="1921764"/>
    <lineage>
        <taxon>Bacteria</taxon>
        <taxon>Bacillati</taxon>
        <taxon>Actinomycetota</taxon>
        <taxon>Actinomycetes</taxon>
        <taxon>Actinomycetales</taxon>
        <taxon>Actinomycetaceae</taxon>
        <taxon>Boudabousia</taxon>
    </lineage>
</organism>
<feature type="domain" description="Acyltransferase 3" evidence="9">
    <location>
        <begin position="21"/>
        <end position="355"/>
    </location>
</feature>
<feature type="transmembrane region" description="Helical" evidence="8">
    <location>
        <begin position="158"/>
        <end position="174"/>
    </location>
</feature>
<dbReference type="AlphaFoldDB" id="A0A1Q5PJM3"/>
<feature type="transmembrane region" description="Helical" evidence="8">
    <location>
        <begin position="244"/>
        <end position="265"/>
    </location>
</feature>
<evidence type="ECO:0000256" key="4">
    <source>
        <dbReference type="ARBA" id="ARBA00022692"/>
    </source>
</evidence>
<evidence type="ECO:0000256" key="1">
    <source>
        <dbReference type="ARBA" id="ARBA00004651"/>
    </source>
</evidence>
<feature type="transmembrane region" description="Helical" evidence="8">
    <location>
        <begin position="214"/>
        <end position="232"/>
    </location>
</feature>
<keyword evidence="11" id="KW-1185">Reference proteome</keyword>
<evidence type="ECO:0000313" key="10">
    <source>
        <dbReference type="EMBL" id="OKL46142.1"/>
    </source>
</evidence>
<name>A0A1Q5PJM3_9ACTO</name>
<keyword evidence="7" id="KW-0012">Acyltransferase</keyword>